<sequence>MVEKQDDDFYDEESYPITWQLNLKLTKEFGKFAKLSFFAYNLFNHRPLYKVKRSGTYARLNQIAYFGANLTFSL</sequence>
<evidence type="ECO:0008006" key="3">
    <source>
        <dbReference type="Google" id="ProtNLM"/>
    </source>
</evidence>
<gene>
    <name evidence="1" type="ORF">G0Q07_09525</name>
</gene>
<dbReference type="EMBL" id="CP048409">
    <property type="protein sequence ID" value="QIA07954.1"/>
    <property type="molecule type" value="Genomic_DNA"/>
</dbReference>
<dbReference type="RefSeq" id="WP_163345875.1">
    <property type="nucleotide sequence ID" value="NZ_CP048409.1"/>
</dbReference>
<protein>
    <recommendedName>
        <fullName evidence="3">TonB-dependent receptor</fullName>
    </recommendedName>
</protein>
<dbReference type="AlphaFoldDB" id="A0A6C0RBW6"/>
<proteinExistence type="predicted"/>
<dbReference type="Proteomes" id="UP000474630">
    <property type="component" value="Chromosome"/>
</dbReference>
<organism evidence="1 2">
    <name type="scientific">Draconibacterium halophilum</name>
    <dbReference type="NCBI Taxonomy" id="2706887"/>
    <lineage>
        <taxon>Bacteria</taxon>
        <taxon>Pseudomonadati</taxon>
        <taxon>Bacteroidota</taxon>
        <taxon>Bacteroidia</taxon>
        <taxon>Marinilabiliales</taxon>
        <taxon>Prolixibacteraceae</taxon>
        <taxon>Draconibacterium</taxon>
    </lineage>
</organism>
<accession>A0A6C0RBW6</accession>
<reference evidence="1 2" key="1">
    <citation type="submission" date="2020-02" db="EMBL/GenBank/DDBJ databases">
        <title>Genome sequencing for Draconibacterium sp. strain M1.</title>
        <authorList>
            <person name="Park S.-J."/>
        </authorList>
    </citation>
    <scope>NUCLEOTIDE SEQUENCE [LARGE SCALE GENOMIC DNA]</scope>
    <source>
        <strain evidence="1 2">M1</strain>
    </source>
</reference>
<evidence type="ECO:0000313" key="2">
    <source>
        <dbReference type="Proteomes" id="UP000474630"/>
    </source>
</evidence>
<evidence type="ECO:0000313" key="1">
    <source>
        <dbReference type="EMBL" id="QIA07954.1"/>
    </source>
</evidence>
<keyword evidence="2" id="KW-1185">Reference proteome</keyword>
<name>A0A6C0RBW6_9BACT</name>
<dbReference type="KEGG" id="drc:G0Q07_09525"/>